<comment type="caution">
    <text evidence="1">The sequence shown here is derived from an EMBL/GenBank/DDBJ whole genome shotgun (WGS) entry which is preliminary data.</text>
</comment>
<dbReference type="RefSeq" id="WP_068663552.1">
    <property type="nucleotide sequence ID" value="NZ_LYPB01000056.1"/>
</dbReference>
<gene>
    <name evidence="1" type="ORF">A8708_00645</name>
</gene>
<evidence type="ECO:0000313" key="2">
    <source>
        <dbReference type="Proteomes" id="UP000078454"/>
    </source>
</evidence>
<sequence>MEENRFGLCMICEQQRVGGIHIVTAFICDDCSKEIVKTSVSDQKYPFFVNQMKKAFYMGNSKQYMN</sequence>
<dbReference type="Pfam" id="PF10764">
    <property type="entry name" value="Gin"/>
    <property type="match status" value="1"/>
</dbReference>
<dbReference type="OrthoDB" id="2886653at2"/>
<protein>
    <submittedName>
        <fullName evidence="1">Inhibitor of sigma-G Gin</fullName>
    </submittedName>
</protein>
<name>A0A198AEH5_9BACL</name>
<dbReference type="STRING" id="1850517.A8708_00645"/>
<reference evidence="1 2" key="1">
    <citation type="submission" date="2016-05" db="EMBL/GenBank/DDBJ databases">
        <title>Paenibacillus sp. 1ZS3-15 nov., isolated from the rhizosphere soil.</title>
        <authorList>
            <person name="Zhang X.X."/>
            <person name="Zhang J."/>
        </authorList>
    </citation>
    <scope>NUCLEOTIDE SEQUENCE [LARGE SCALE GENOMIC DNA]</scope>
    <source>
        <strain evidence="1 2">1ZS3-15</strain>
    </source>
</reference>
<dbReference type="AlphaFoldDB" id="A0A198AEH5"/>
<proteinExistence type="predicted"/>
<organism evidence="1 2">
    <name type="scientific">Paenibacillus oryzisoli</name>
    <dbReference type="NCBI Taxonomy" id="1850517"/>
    <lineage>
        <taxon>Bacteria</taxon>
        <taxon>Bacillati</taxon>
        <taxon>Bacillota</taxon>
        <taxon>Bacilli</taxon>
        <taxon>Bacillales</taxon>
        <taxon>Paenibacillaceae</taxon>
        <taxon>Paenibacillus</taxon>
    </lineage>
</organism>
<dbReference type="EMBL" id="LYPB01000056">
    <property type="protein sequence ID" value="OAS19456.1"/>
    <property type="molecule type" value="Genomic_DNA"/>
</dbReference>
<dbReference type="InterPro" id="IPR019700">
    <property type="entry name" value="Sigma-G_inhibitor_Gin"/>
</dbReference>
<keyword evidence="2" id="KW-1185">Reference proteome</keyword>
<accession>A0A198AEH5</accession>
<evidence type="ECO:0000313" key="1">
    <source>
        <dbReference type="EMBL" id="OAS19456.1"/>
    </source>
</evidence>
<dbReference type="Proteomes" id="UP000078454">
    <property type="component" value="Unassembled WGS sequence"/>
</dbReference>